<organism evidence="3 4">
    <name type="scientific">Szabonella alba</name>
    <dbReference type="NCBI Taxonomy" id="2804194"/>
    <lineage>
        <taxon>Bacteria</taxon>
        <taxon>Pseudomonadati</taxon>
        <taxon>Pseudomonadota</taxon>
        <taxon>Alphaproteobacteria</taxon>
        <taxon>Rhodobacterales</taxon>
        <taxon>Paracoccaceae</taxon>
        <taxon>Szabonella</taxon>
    </lineage>
</organism>
<reference evidence="3" key="1">
    <citation type="submission" date="2021-01" db="EMBL/GenBank/DDBJ databases">
        <title>Tabrizicola alba sp. nov. a motile alkaliphilic bacterium isolated from a soda lake.</title>
        <authorList>
            <person name="Szuroczki S."/>
            <person name="Abbaszade G."/>
            <person name="Schumann P."/>
            <person name="Toth E."/>
        </authorList>
    </citation>
    <scope>NUCLEOTIDE SEQUENCE</scope>
    <source>
        <strain evidence="3">DMG-N-6</strain>
    </source>
</reference>
<dbReference type="InterPro" id="IPR011041">
    <property type="entry name" value="Quinoprot_gluc/sorb_DH_b-prop"/>
</dbReference>
<keyword evidence="4" id="KW-1185">Reference proteome</keyword>
<sequence length="382" mass="40274">MPNPARIPPARSINHLRARVAAPAALALALAATMFEPGSLAAQELRITPVVQGLNEPWGVAFLPDTGFLVTERGGRLLHFAGEGADPVGVSGLPEIAVGGQGGLLDVLVPRDFAQSRRIWISFAAPADGGGAGTSLGYGHLSGDGRTLEDFRILHEPAARNGGRHFGARLVEAADGVVFLTTGDRGTGDLAQDISRPEGKVLAFAPTGAPQTAPAFTSMSDAVPGLHSFGHRNIQGAALDAEGQLWVVEHGARGGDEVNRVEAGLNYGWPVISYGVNYNGTKIGEGTTHPGMEQPAHYWDPSIAPSGLTILKGDLFPGWQGHFLTGSLNSDFISRLDPADRFREYRIETPETGRVRDVTEAPDGAIWFLSVADGALYRMVPG</sequence>
<dbReference type="InterPro" id="IPR012938">
    <property type="entry name" value="Glc/Sorbosone_DH"/>
</dbReference>
<evidence type="ECO:0000313" key="3">
    <source>
        <dbReference type="EMBL" id="MBL4917502.1"/>
    </source>
</evidence>
<gene>
    <name evidence="3" type="ORF">JL811_09740</name>
</gene>
<evidence type="ECO:0000313" key="4">
    <source>
        <dbReference type="Proteomes" id="UP000648908"/>
    </source>
</evidence>
<feature type="domain" description="Glucose/Sorbosone dehydrogenase" evidence="2">
    <location>
        <begin position="54"/>
        <end position="378"/>
    </location>
</feature>
<dbReference type="SUPFAM" id="SSF50952">
    <property type="entry name" value="Soluble quinoprotein glucose dehydrogenase"/>
    <property type="match status" value="1"/>
</dbReference>
<feature type="chain" id="PRO_5035483003" evidence="1">
    <location>
        <begin position="42"/>
        <end position="382"/>
    </location>
</feature>
<dbReference type="PANTHER" id="PTHR19328:SF75">
    <property type="entry name" value="ALDOSE SUGAR DEHYDROGENASE YLII"/>
    <property type="match status" value="1"/>
</dbReference>
<dbReference type="InterPro" id="IPR011042">
    <property type="entry name" value="6-blade_b-propeller_TolB-like"/>
</dbReference>
<dbReference type="RefSeq" id="WP_202688407.1">
    <property type="nucleotide sequence ID" value="NZ_JAESVN010000003.1"/>
</dbReference>
<dbReference type="Proteomes" id="UP000648908">
    <property type="component" value="Unassembled WGS sequence"/>
</dbReference>
<evidence type="ECO:0000256" key="1">
    <source>
        <dbReference type="SAM" id="SignalP"/>
    </source>
</evidence>
<evidence type="ECO:0000259" key="2">
    <source>
        <dbReference type="Pfam" id="PF07995"/>
    </source>
</evidence>
<dbReference type="AlphaFoldDB" id="A0A8K0VDV7"/>
<comment type="caution">
    <text evidence="3">The sequence shown here is derived from an EMBL/GenBank/DDBJ whole genome shotgun (WGS) entry which is preliminary data.</text>
</comment>
<dbReference type="Pfam" id="PF07995">
    <property type="entry name" value="GSDH"/>
    <property type="match status" value="1"/>
</dbReference>
<feature type="signal peptide" evidence="1">
    <location>
        <begin position="1"/>
        <end position="41"/>
    </location>
</feature>
<dbReference type="Gene3D" id="2.120.10.30">
    <property type="entry name" value="TolB, C-terminal domain"/>
    <property type="match status" value="1"/>
</dbReference>
<dbReference type="PANTHER" id="PTHR19328">
    <property type="entry name" value="HEDGEHOG-INTERACTING PROTEIN"/>
    <property type="match status" value="1"/>
</dbReference>
<keyword evidence="1" id="KW-0732">Signal</keyword>
<dbReference type="EMBL" id="JAESVN010000003">
    <property type="protein sequence ID" value="MBL4917502.1"/>
    <property type="molecule type" value="Genomic_DNA"/>
</dbReference>
<accession>A0A8K0VDV7</accession>
<proteinExistence type="predicted"/>
<protein>
    <submittedName>
        <fullName evidence="3">PQQ-dependent sugar dehydrogenase</fullName>
    </submittedName>
</protein>
<name>A0A8K0VDV7_9RHOB</name>